<protein>
    <submittedName>
        <fullName evidence="1">Uncharacterized protein</fullName>
    </submittedName>
</protein>
<accession>A0A6J4K4S5</accession>
<dbReference type="EMBL" id="CADCTR010001424">
    <property type="protein sequence ID" value="CAA9295582.1"/>
    <property type="molecule type" value="Genomic_DNA"/>
</dbReference>
<gene>
    <name evidence="1" type="ORF">AVDCRST_MAG93-4229</name>
</gene>
<evidence type="ECO:0000313" key="1">
    <source>
        <dbReference type="EMBL" id="CAA9295582.1"/>
    </source>
</evidence>
<name>A0A6J4K4S5_9CHLR</name>
<organism evidence="1">
    <name type="scientific">uncultured Chloroflexia bacterium</name>
    <dbReference type="NCBI Taxonomy" id="1672391"/>
    <lineage>
        <taxon>Bacteria</taxon>
        <taxon>Bacillati</taxon>
        <taxon>Chloroflexota</taxon>
        <taxon>Chloroflexia</taxon>
        <taxon>environmental samples</taxon>
    </lineage>
</organism>
<sequence>MLFLLIGGIPWLVAIALGVAGNLITNLGQHIVALRKSG</sequence>
<proteinExistence type="predicted"/>
<dbReference type="AlphaFoldDB" id="A0A6J4K4S5"/>
<reference evidence="1" key="1">
    <citation type="submission" date="2020-02" db="EMBL/GenBank/DDBJ databases">
        <authorList>
            <person name="Meier V. D."/>
        </authorList>
    </citation>
    <scope>NUCLEOTIDE SEQUENCE</scope>
    <source>
        <strain evidence="1">AVDCRST_MAG93</strain>
    </source>
</reference>